<dbReference type="AlphaFoldDB" id="A0A6H0XNQ3"/>
<accession>A0A6H0XNQ3</accession>
<evidence type="ECO:0000256" key="4">
    <source>
        <dbReference type="ARBA" id="ARBA00022927"/>
    </source>
</evidence>
<protein>
    <recommendedName>
        <fullName evidence="6">Sec39 domain-containing protein</fullName>
    </recommendedName>
</protein>
<proteinExistence type="predicted"/>
<keyword evidence="8" id="KW-1185">Reference proteome</keyword>
<keyword evidence="2" id="KW-0813">Transport</keyword>
<feature type="region of interest" description="Disordered" evidence="5">
    <location>
        <begin position="906"/>
        <end position="939"/>
    </location>
</feature>
<evidence type="ECO:0000256" key="1">
    <source>
        <dbReference type="ARBA" id="ARBA00004240"/>
    </source>
</evidence>
<evidence type="ECO:0000256" key="3">
    <source>
        <dbReference type="ARBA" id="ARBA00022824"/>
    </source>
</evidence>
<dbReference type="OrthoDB" id="3434013at2759"/>
<dbReference type="InterPro" id="IPR013244">
    <property type="entry name" value="Sec39_domain"/>
</dbReference>
<feature type="region of interest" description="Disordered" evidence="5">
    <location>
        <begin position="826"/>
        <end position="857"/>
    </location>
</feature>
<organism evidence="7 8">
    <name type="scientific">Peltaster fructicola</name>
    <dbReference type="NCBI Taxonomy" id="286661"/>
    <lineage>
        <taxon>Eukaryota</taxon>
        <taxon>Fungi</taxon>
        <taxon>Dikarya</taxon>
        <taxon>Ascomycota</taxon>
        <taxon>Pezizomycotina</taxon>
        <taxon>Dothideomycetes</taxon>
        <taxon>Dothideomycetes incertae sedis</taxon>
        <taxon>Peltaster</taxon>
    </lineage>
</organism>
<sequence length="968" mass="107209">MSIESLSAAQCTLLAVHYAAEGNVAALHSFTPSRLDVLDPTLVLRIVLTYLPETLDPKLYTTYISEVASRLYLDFSREDVVVDTAPVKDLDDAQARKKVKKLELLDIQPPAFPPHAPDDLLTRFICHRAYRIDRETGALNMVPQLVEPFLERNSFIRIWYISVVLPLLRLNYEYYPMADTPVGMTDFEKMEGKEGIEFLLGNASKNFNASSTATDAHKSMVSRDMKGLVGPWMYGHTERKRRRIETAEDQDGIESITNRTGKISLSGVSFQDKTGHDWEYVYKWMTNQAQDQFPLVSQLVEDWDGPADLDLGGLDKGLIFYLDDDTEKKLEAQYAQAAFAACYAAQADTEATIRGAHGILARLAELLDFIPPPDLATSVDSLPKIERHAIQLEESKGPSTLEPDELLKPEHPLTTPRMEAYMLLQMIVYSAYQFSGLGHNISVVGVAKVHIYDSAEEQLHLLQGILKSLAKSGRRDEAQWTSERSRLIWLWNWGIDPANSSGVGGAGPLGKIKKSDFEQELLKVFIDASLQEVDPAINIESTPESSEEQTFPFTVSEQDKARLDGQENNTLEAYDGASNGNKTRGGVKKANEIISAFRSHFPQSKKFAAIAALISATHALSFYSLTLQHGVPFQPVNIRVSKDPIELISKVLEQNARSYAKLDDLVSIAENLASAGLEHGVLAGDDANDETKIDTIDIRKDAGRRVTFMAVEAALREDDFETAYSYIVSRLTPSTAQLNAPPQKGHNRNISTSSTLSKAQPIDDDTSWRAAYLAGRYRPSAASPPTLRRLEQRTELLSLALLLAPANALTDILSAWRRCEEETSALQLSQQQEEQAFDDHADRREPSALPGNFMLSGDQPEMILNQKRREMGRMATNRGDSEAPLSMYDLTRSAARAFSRNVNLGTVRQSLEAPSEQDTDGLRPGSSGQNPQDADTRVRRRDMVANAVSGGLASGIGWVLGAKPAEQH</sequence>
<dbReference type="GO" id="GO:0005783">
    <property type="term" value="C:endoplasmic reticulum"/>
    <property type="evidence" value="ECO:0007669"/>
    <property type="project" value="UniProtKB-SubCell"/>
</dbReference>
<evidence type="ECO:0000313" key="7">
    <source>
        <dbReference type="EMBL" id="QIW96315.1"/>
    </source>
</evidence>
<keyword evidence="3" id="KW-0256">Endoplasmic reticulum</keyword>
<evidence type="ECO:0000313" key="8">
    <source>
        <dbReference type="Proteomes" id="UP000503462"/>
    </source>
</evidence>
<evidence type="ECO:0000256" key="2">
    <source>
        <dbReference type="ARBA" id="ARBA00022448"/>
    </source>
</evidence>
<feature type="compositionally biased region" description="Basic and acidic residues" evidence="5">
    <location>
        <begin position="837"/>
        <end position="846"/>
    </location>
</feature>
<dbReference type="PANTHER" id="PTHR40787:SF3">
    <property type="entry name" value="PROTEIN TRANSPORT PROTEIN SEC39"/>
    <property type="match status" value="1"/>
</dbReference>
<dbReference type="PANTHER" id="PTHR40787">
    <property type="entry name" value="SECRETED PROTEIN"/>
    <property type="match status" value="1"/>
</dbReference>
<dbReference type="GO" id="GO:0006890">
    <property type="term" value="P:retrograde vesicle-mediated transport, Golgi to endoplasmic reticulum"/>
    <property type="evidence" value="ECO:0007669"/>
    <property type="project" value="InterPro"/>
</dbReference>
<dbReference type="Proteomes" id="UP000503462">
    <property type="component" value="Chromosome 1"/>
</dbReference>
<dbReference type="GO" id="GO:0015031">
    <property type="term" value="P:protein transport"/>
    <property type="evidence" value="ECO:0007669"/>
    <property type="project" value="UniProtKB-KW"/>
</dbReference>
<dbReference type="Pfam" id="PF08314">
    <property type="entry name" value="Sec39"/>
    <property type="match status" value="1"/>
</dbReference>
<gene>
    <name evidence="7" type="ORF">AMS68_001833</name>
</gene>
<feature type="region of interest" description="Disordered" evidence="5">
    <location>
        <begin position="736"/>
        <end position="762"/>
    </location>
</feature>
<comment type="subcellular location">
    <subcellularLocation>
        <location evidence="1">Endoplasmic reticulum</location>
    </subcellularLocation>
</comment>
<feature type="domain" description="Sec39" evidence="6">
    <location>
        <begin position="13"/>
        <end position="835"/>
    </location>
</feature>
<evidence type="ECO:0000256" key="5">
    <source>
        <dbReference type="SAM" id="MobiDB-lite"/>
    </source>
</evidence>
<name>A0A6H0XNQ3_9PEZI</name>
<keyword evidence="4" id="KW-0653">Protein transport</keyword>
<dbReference type="EMBL" id="CP051139">
    <property type="protein sequence ID" value="QIW96315.1"/>
    <property type="molecule type" value="Genomic_DNA"/>
</dbReference>
<reference evidence="7 8" key="1">
    <citation type="journal article" date="2016" name="Sci. Rep.">
        <title>Peltaster fructicola genome reveals evolution from an invasive phytopathogen to an ectophytic parasite.</title>
        <authorList>
            <person name="Xu C."/>
            <person name="Chen H."/>
            <person name="Gleason M.L."/>
            <person name="Xu J.R."/>
            <person name="Liu H."/>
            <person name="Zhang R."/>
            <person name="Sun G."/>
        </authorList>
    </citation>
    <scope>NUCLEOTIDE SEQUENCE [LARGE SCALE GENOMIC DNA]</scope>
    <source>
        <strain evidence="7 8">LNHT1506</strain>
    </source>
</reference>
<evidence type="ECO:0000259" key="6">
    <source>
        <dbReference type="Pfam" id="PF08314"/>
    </source>
</evidence>
<feature type="compositionally biased region" description="Polar residues" evidence="5">
    <location>
        <begin position="748"/>
        <end position="758"/>
    </location>
</feature>